<name>A0A914XXP3_9BILA</name>
<sequence length="104" mass="10537">MPCTTCTLLILDPPPGGDIVPAVGTQTISTIGPGCLVFDVTCTGNDGETVAFGGTRNGMNIIVTTGMGALTAQFVCNQEGIVEGPSDSGQTEFDSVYCSQTTNG</sequence>
<keyword evidence="2" id="KW-1185">Reference proteome</keyword>
<dbReference type="AlphaFoldDB" id="A0A914XXP3"/>
<evidence type="ECO:0000313" key="3">
    <source>
        <dbReference type="WBParaSite" id="PSU_v2.g1051.t1"/>
    </source>
</evidence>
<protein>
    <submittedName>
        <fullName evidence="3">Uncharacterized protein</fullName>
    </submittedName>
</protein>
<evidence type="ECO:0000256" key="1">
    <source>
        <dbReference type="SAM" id="MobiDB-lite"/>
    </source>
</evidence>
<reference evidence="3" key="1">
    <citation type="submission" date="2022-11" db="UniProtKB">
        <authorList>
            <consortium name="WormBaseParasite"/>
        </authorList>
    </citation>
    <scope>IDENTIFICATION</scope>
</reference>
<dbReference type="WBParaSite" id="PSU_v2.g1051.t1">
    <property type="protein sequence ID" value="PSU_v2.g1051.t1"/>
    <property type="gene ID" value="PSU_v2.g1051"/>
</dbReference>
<organism evidence="2 3">
    <name type="scientific">Panagrolaimus superbus</name>
    <dbReference type="NCBI Taxonomy" id="310955"/>
    <lineage>
        <taxon>Eukaryota</taxon>
        <taxon>Metazoa</taxon>
        <taxon>Ecdysozoa</taxon>
        <taxon>Nematoda</taxon>
        <taxon>Chromadorea</taxon>
        <taxon>Rhabditida</taxon>
        <taxon>Tylenchina</taxon>
        <taxon>Panagrolaimomorpha</taxon>
        <taxon>Panagrolaimoidea</taxon>
        <taxon>Panagrolaimidae</taxon>
        <taxon>Panagrolaimus</taxon>
    </lineage>
</organism>
<proteinExistence type="predicted"/>
<feature type="region of interest" description="Disordered" evidence="1">
    <location>
        <begin position="81"/>
        <end position="104"/>
    </location>
</feature>
<feature type="compositionally biased region" description="Polar residues" evidence="1">
    <location>
        <begin position="87"/>
        <end position="104"/>
    </location>
</feature>
<dbReference type="Proteomes" id="UP000887577">
    <property type="component" value="Unplaced"/>
</dbReference>
<evidence type="ECO:0000313" key="2">
    <source>
        <dbReference type="Proteomes" id="UP000887577"/>
    </source>
</evidence>
<accession>A0A914XXP3</accession>